<accession>A0AAJ0DR79</accession>
<proteinExistence type="predicted"/>
<protein>
    <submittedName>
        <fullName evidence="2">Uncharacterized protein</fullName>
    </submittedName>
</protein>
<gene>
    <name evidence="2" type="ORF">CCUS01_00152</name>
</gene>
<keyword evidence="3" id="KW-1185">Reference proteome</keyword>
<evidence type="ECO:0000313" key="3">
    <source>
        <dbReference type="Proteomes" id="UP001239213"/>
    </source>
</evidence>
<name>A0AAJ0DR79_9PEZI</name>
<sequence>MRTECTETGDSPPQTCFQVPGDSSSTQPHTQSDSSQPRKPNHHPTILFALHLVDETHFTLFQ</sequence>
<evidence type="ECO:0000313" key="2">
    <source>
        <dbReference type="EMBL" id="KAK1499428.1"/>
    </source>
</evidence>
<dbReference type="Proteomes" id="UP001239213">
    <property type="component" value="Unassembled WGS sequence"/>
</dbReference>
<comment type="caution">
    <text evidence="2">The sequence shown here is derived from an EMBL/GenBank/DDBJ whole genome shotgun (WGS) entry which is preliminary data.</text>
</comment>
<feature type="region of interest" description="Disordered" evidence="1">
    <location>
        <begin position="1"/>
        <end position="44"/>
    </location>
</feature>
<dbReference type="EMBL" id="MPDP01000001">
    <property type="protein sequence ID" value="KAK1499428.1"/>
    <property type="molecule type" value="Genomic_DNA"/>
</dbReference>
<evidence type="ECO:0000256" key="1">
    <source>
        <dbReference type="SAM" id="MobiDB-lite"/>
    </source>
</evidence>
<dbReference type="AlphaFoldDB" id="A0AAJ0DR79"/>
<organism evidence="2 3">
    <name type="scientific">Colletotrichum cuscutae</name>
    <dbReference type="NCBI Taxonomy" id="1209917"/>
    <lineage>
        <taxon>Eukaryota</taxon>
        <taxon>Fungi</taxon>
        <taxon>Dikarya</taxon>
        <taxon>Ascomycota</taxon>
        <taxon>Pezizomycotina</taxon>
        <taxon>Sordariomycetes</taxon>
        <taxon>Hypocreomycetidae</taxon>
        <taxon>Glomerellales</taxon>
        <taxon>Glomerellaceae</taxon>
        <taxon>Colletotrichum</taxon>
        <taxon>Colletotrichum acutatum species complex</taxon>
    </lineage>
</organism>
<feature type="compositionally biased region" description="Polar residues" evidence="1">
    <location>
        <begin position="1"/>
        <end position="38"/>
    </location>
</feature>
<reference evidence="2" key="1">
    <citation type="submission" date="2016-11" db="EMBL/GenBank/DDBJ databases">
        <title>The genome sequence of Colletotrichum cuscutae.</title>
        <authorList>
            <person name="Baroncelli R."/>
        </authorList>
    </citation>
    <scope>NUCLEOTIDE SEQUENCE</scope>
    <source>
        <strain evidence="2">IMI 304802</strain>
    </source>
</reference>